<evidence type="ECO:0000313" key="1">
    <source>
        <dbReference type="EMBL" id="KFM89821.1"/>
    </source>
</evidence>
<proteinExistence type="predicted"/>
<keyword evidence="2" id="KW-1185">Reference proteome</keyword>
<accession>A0A090XUZ1</accession>
<gene>
    <name evidence="1" type="ORF">DJ90_6289</name>
</gene>
<reference evidence="1 2" key="1">
    <citation type="submission" date="2014-04" db="EMBL/GenBank/DDBJ databases">
        <authorList>
            <person name="Bishop-Lilly K.A."/>
            <person name="Broomall S.M."/>
            <person name="Chain P.S."/>
            <person name="Chertkov O."/>
            <person name="Coyne S.R."/>
            <person name="Daligault H.E."/>
            <person name="Davenport K.W."/>
            <person name="Erkkila T."/>
            <person name="Frey K.G."/>
            <person name="Gibbons H.S."/>
            <person name="Gu W."/>
            <person name="Jaissle J."/>
            <person name="Johnson S.L."/>
            <person name="Koroleva G.I."/>
            <person name="Ladner J.T."/>
            <person name="Lo C.-C."/>
            <person name="Minogue T.D."/>
            <person name="Munk C."/>
            <person name="Palacios G.F."/>
            <person name="Redden C.L."/>
            <person name="Rosenzweig C.N."/>
            <person name="Scholz M.B."/>
            <person name="Teshima H."/>
            <person name="Xu Y."/>
        </authorList>
    </citation>
    <scope>NUCLEOTIDE SEQUENCE [LARGE SCALE GENOMIC DNA]</scope>
    <source>
        <strain evidence="1 2">8244</strain>
    </source>
</reference>
<comment type="caution">
    <text evidence="1">The sequence shown here is derived from an EMBL/GenBank/DDBJ whole genome shotgun (WGS) entry which is preliminary data.</text>
</comment>
<dbReference type="Proteomes" id="UP000029278">
    <property type="component" value="Unassembled WGS sequence"/>
</dbReference>
<name>A0A090XUZ1_PAEMA</name>
<protein>
    <submittedName>
        <fullName evidence="1">Uncharacterized protein</fullName>
    </submittedName>
</protein>
<dbReference type="HOGENOM" id="CLU_2317574_0_0_9"/>
<dbReference type="EMBL" id="JMQA01000059">
    <property type="protein sequence ID" value="KFM89821.1"/>
    <property type="molecule type" value="Genomic_DNA"/>
</dbReference>
<dbReference type="AlphaFoldDB" id="A0A090XUZ1"/>
<evidence type="ECO:0000313" key="2">
    <source>
        <dbReference type="Proteomes" id="UP000029278"/>
    </source>
</evidence>
<sequence length="99" mass="11513">MNSNINKAAHFAPCPSLYRHLSPPVYQQYDDPITFIQNKRSPKKELEELPSWLPDCLGVIGCTSYLSWYAYEVSCRVRTKESRPFSVRSLMAQRPRIHP</sequence>
<organism evidence="1 2">
    <name type="scientific">Paenibacillus macerans</name>
    <name type="common">Bacillus macerans</name>
    <dbReference type="NCBI Taxonomy" id="44252"/>
    <lineage>
        <taxon>Bacteria</taxon>
        <taxon>Bacillati</taxon>
        <taxon>Bacillota</taxon>
        <taxon>Bacilli</taxon>
        <taxon>Bacillales</taxon>
        <taxon>Paenibacillaceae</taxon>
        <taxon>Paenibacillus</taxon>
    </lineage>
</organism>